<keyword evidence="1" id="KW-0812">Transmembrane</keyword>
<evidence type="ECO:0000313" key="2">
    <source>
        <dbReference type="EMBL" id="KRZ13670.1"/>
    </source>
</evidence>
<dbReference type="OrthoDB" id="5920513at2759"/>
<protein>
    <submittedName>
        <fullName evidence="2">Uncharacterized protein</fullName>
    </submittedName>
</protein>
<proteinExistence type="predicted"/>
<sequence>MLFLCVRHSRARLGILQLFSYANVKNSSSKNMIVAFKKLSLLLNSLLKWYDKIVDIFVKIELEERCILFSLKSNLLWFHFFTKTYNKKNTVENVYDFIENEKKRFRLSRQIHFTVKSRVTSRHLENYTDFGEICNKLYVKSIENFVRIVVLLDCGIESFFYFASFLRISEENCKQKTISYDKHNTIKKYSTTTINKAEHNVEKSLQSILRYILNYFLLWWNSFMMMMVLLNQHAWLVMWRVSSVRFPALPCRDRVVESTNYQIKVLCSHSQQIANKKLFINKLQENL</sequence>
<dbReference type="AlphaFoldDB" id="A0A0V1HT18"/>
<accession>A0A0V1HT18</accession>
<organism evidence="2 3">
    <name type="scientific">Trichinella zimbabwensis</name>
    <dbReference type="NCBI Taxonomy" id="268475"/>
    <lineage>
        <taxon>Eukaryota</taxon>
        <taxon>Metazoa</taxon>
        <taxon>Ecdysozoa</taxon>
        <taxon>Nematoda</taxon>
        <taxon>Enoplea</taxon>
        <taxon>Dorylaimia</taxon>
        <taxon>Trichinellida</taxon>
        <taxon>Trichinellidae</taxon>
        <taxon>Trichinella</taxon>
    </lineage>
</organism>
<gene>
    <name evidence="2" type="ORF">T11_18501</name>
</gene>
<evidence type="ECO:0000313" key="3">
    <source>
        <dbReference type="Proteomes" id="UP000055024"/>
    </source>
</evidence>
<comment type="caution">
    <text evidence="2">The sequence shown here is derived from an EMBL/GenBank/DDBJ whole genome shotgun (WGS) entry which is preliminary data.</text>
</comment>
<dbReference type="EMBL" id="JYDP01000030">
    <property type="protein sequence ID" value="KRZ13670.1"/>
    <property type="molecule type" value="Genomic_DNA"/>
</dbReference>
<keyword evidence="3" id="KW-1185">Reference proteome</keyword>
<keyword evidence="1" id="KW-1133">Transmembrane helix</keyword>
<reference evidence="2 3" key="1">
    <citation type="submission" date="2015-01" db="EMBL/GenBank/DDBJ databases">
        <title>Evolution of Trichinella species and genotypes.</title>
        <authorList>
            <person name="Korhonen P.K."/>
            <person name="Edoardo P."/>
            <person name="Giuseppe L.R."/>
            <person name="Gasser R.B."/>
        </authorList>
    </citation>
    <scope>NUCLEOTIDE SEQUENCE [LARGE SCALE GENOMIC DNA]</scope>
    <source>
        <strain evidence="2">ISS1029</strain>
    </source>
</reference>
<feature type="transmembrane region" description="Helical" evidence="1">
    <location>
        <begin position="208"/>
        <end position="230"/>
    </location>
</feature>
<name>A0A0V1HT18_9BILA</name>
<keyword evidence="1" id="KW-0472">Membrane</keyword>
<dbReference type="Proteomes" id="UP000055024">
    <property type="component" value="Unassembled WGS sequence"/>
</dbReference>
<evidence type="ECO:0000256" key="1">
    <source>
        <dbReference type="SAM" id="Phobius"/>
    </source>
</evidence>